<feature type="compositionally biased region" description="Polar residues" evidence="10">
    <location>
        <begin position="15"/>
        <end position="25"/>
    </location>
</feature>
<evidence type="ECO:0000256" key="10">
    <source>
        <dbReference type="SAM" id="MobiDB-lite"/>
    </source>
</evidence>
<keyword evidence="5" id="KW-0498">Mitosis</keyword>
<feature type="compositionally biased region" description="Basic and acidic residues" evidence="10">
    <location>
        <begin position="46"/>
        <end position="63"/>
    </location>
</feature>
<keyword evidence="7" id="KW-0539">Nucleus</keyword>
<feature type="compositionally biased region" description="Polar residues" evidence="10">
    <location>
        <begin position="232"/>
        <end position="276"/>
    </location>
</feature>
<dbReference type="GO" id="GO:0051301">
    <property type="term" value="P:cell division"/>
    <property type="evidence" value="ECO:0007669"/>
    <property type="project" value="UniProtKB-KW"/>
</dbReference>
<organism evidence="11 12">
    <name type="scientific">Kwoniella heveanensis BCC8398</name>
    <dbReference type="NCBI Taxonomy" id="1296120"/>
    <lineage>
        <taxon>Eukaryota</taxon>
        <taxon>Fungi</taxon>
        <taxon>Dikarya</taxon>
        <taxon>Basidiomycota</taxon>
        <taxon>Agaricomycotina</taxon>
        <taxon>Tremellomycetes</taxon>
        <taxon>Tremellales</taxon>
        <taxon>Cryptococcaceae</taxon>
        <taxon>Kwoniella</taxon>
    </lineage>
</organism>
<dbReference type="Proteomes" id="UP000092666">
    <property type="component" value="Unassembled WGS sequence"/>
</dbReference>
<dbReference type="GO" id="GO:0000444">
    <property type="term" value="C:MIS12/MIND type complex"/>
    <property type="evidence" value="ECO:0007669"/>
    <property type="project" value="InterPro"/>
</dbReference>
<keyword evidence="6" id="KW-0995">Kinetochore</keyword>
<evidence type="ECO:0000313" key="11">
    <source>
        <dbReference type="EMBL" id="OCF30698.1"/>
    </source>
</evidence>
<dbReference type="PANTHER" id="PTHR15459">
    <property type="entry name" value="POLYAMINE-MODULATED FACTOR 1"/>
    <property type="match status" value="1"/>
</dbReference>
<reference evidence="12" key="2">
    <citation type="submission" date="2013-12" db="EMBL/GenBank/DDBJ databases">
        <title>Evolution of pathogenesis and genome organization in the Tremellales.</title>
        <authorList>
            <person name="Cuomo C."/>
            <person name="Litvintseva A."/>
            <person name="Heitman J."/>
            <person name="Chen Y."/>
            <person name="Sun S."/>
            <person name="Springer D."/>
            <person name="Dromer F."/>
            <person name="Young S."/>
            <person name="Zeng Q."/>
            <person name="Chapman S."/>
            <person name="Gujja S."/>
            <person name="Saif S."/>
            <person name="Birren B."/>
        </authorList>
    </citation>
    <scope>NUCLEOTIDE SEQUENCE [LARGE SCALE GENOMIC DNA]</scope>
    <source>
        <strain evidence="12">BCC8398</strain>
    </source>
</reference>
<evidence type="ECO:0000256" key="5">
    <source>
        <dbReference type="ARBA" id="ARBA00022776"/>
    </source>
</evidence>
<dbReference type="InterPro" id="IPR007128">
    <property type="entry name" value="PMF1/Nnf1"/>
</dbReference>
<evidence type="ECO:0000313" key="12">
    <source>
        <dbReference type="Proteomes" id="UP000092666"/>
    </source>
</evidence>
<gene>
    <name evidence="11" type="ORF">I316_07662</name>
</gene>
<evidence type="ECO:0000256" key="7">
    <source>
        <dbReference type="ARBA" id="ARBA00023242"/>
    </source>
</evidence>
<keyword evidence="4" id="KW-0132">Cell division</keyword>
<proteinExistence type="predicted"/>
<feature type="compositionally biased region" description="Basic and acidic residues" evidence="10">
    <location>
        <begin position="104"/>
        <end position="134"/>
    </location>
</feature>
<feature type="compositionally biased region" description="Pro residues" evidence="10">
    <location>
        <begin position="310"/>
        <end position="319"/>
    </location>
</feature>
<protein>
    <submittedName>
        <fullName evidence="11">Uncharacterized protein</fullName>
    </submittedName>
</protein>
<dbReference type="GO" id="GO:0007059">
    <property type="term" value="P:chromosome segregation"/>
    <property type="evidence" value="ECO:0007669"/>
    <property type="project" value="TreeGrafter"/>
</dbReference>
<feature type="compositionally biased region" description="Acidic residues" evidence="10">
    <location>
        <begin position="192"/>
        <end position="206"/>
    </location>
</feature>
<keyword evidence="3" id="KW-0158">Chromosome</keyword>
<evidence type="ECO:0000256" key="9">
    <source>
        <dbReference type="ARBA" id="ARBA00023328"/>
    </source>
</evidence>
<feature type="compositionally biased region" description="Low complexity" evidence="10">
    <location>
        <begin position="26"/>
        <end position="37"/>
    </location>
</feature>
<sequence>MGLQRTPPQRARPIPSTSTNSQHGAQTQPQRQLSQQPEPQPLPSEEINHAVEGDKTASSEVDKTTLSNMTPGRAFAPRRPGVMRTPPSGENEDRPLSTVITGEGRVHEHIDERPIRPAPTVHEDMHVDSQERDVQSGVDAEVGSVQDASGAGTEMELDDRTGGDNHWGNIVGMESESRQAQGVAGAAVGAQEDIEAEAAVEAEMLTEEPSIREDERPTAAPTAVDMDIDPTPINTAPQRGLAQSTHPQPAPRKSTTTSQLQPQRSSFQSSDVNRLSTPEPVAGPSVAPTTPAAQTSAPKTPRSRSRRPTEPLPSPPRPLPLDDEEDEFGRRYQLTMETLERAVKAGAQRWTPEHLKGCFPQLSKDNSKAMQNMCMSASQSMAFNILQNAQAHMEHYKVGAALKSIDAVDQEAREYARNNPSAYGSGKCERPDAWRADLEPQALVAATILPIYDGAYAKLREEYLDLHGYCTDKYKAIREKQALLRELEDGVAEGVADLQKTIEILDQLPMEDMALWTETVDTKLDTRAPGTSI</sequence>
<evidence type="ECO:0000256" key="6">
    <source>
        <dbReference type="ARBA" id="ARBA00022838"/>
    </source>
</evidence>
<keyword evidence="8" id="KW-0131">Cell cycle</keyword>
<evidence type="ECO:0000256" key="1">
    <source>
        <dbReference type="ARBA" id="ARBA00004123"/>
    </source>
</evidence>
<dbReference type="PANTHER" id="PTHR15459:SF3">
    <property type="entry name" value="POLYAMINE-MODULATED FACTOR 1"/>
    <property type="match status" value="1"/>
</dbReference>
<keyword evidence="12" id="KW-1185">Reference proteome</keyword>
<feature type="region of interest" description="Disordered" evidence="10">
    <location>
        <begin position="1"/>
        <end position="325"/>
    </location>
</feature>
<dbReference type="EMBL" id="KI669515">
    <property type="protein sequence ID" value="OCF30698.1"/>
    <property type="molecule type" value="Genomic_DNA"/>
</dbReference>
<evidence type="ECO:0000256" key="8">
    <source>
        <dbReference type="ARBA" id="ARBA00023306"/>
    </source>
</evidence>
<keyword evidence="9" id="KW-0137">Centromere</keyword>
<evidence type="ECO:0000256" key="4">
    <source>
        <dbReference type="ARBA" id="ARBA00022618"/>
    </source>
</evidence>
<dbReference type="GO" id="GO:0005634">
    <property type="term" value="C:nucleus"/>
    <property type="evidence" value="ECO:0007669"/>
    <property type="project" value="UniProtKB-SubCell"/>
</dbReference>
<evidence type="ECO:0000256" key="2">
    <source>
        <dbReference type="ARBA" id="ARBA00004629"/>
    </source>
</evidence>
<feature type="compositionally biased region" description="Low complexity" evidence="10">
    <location>
        <begin position="287"/>
        <end position="300"/>
    </location>
</feature>
<accession>A0A1B9GI55</accession>
<evidence type="ECO:0000256" key="3">
    <source>
        <dbReference type="ARBA" id="ARBA00022454"/>
    </source>
</evidence>
<comment type="subcellular location">
    <subcellularLocation>
        <location evidence="2">Chromosome</location>
        <location evidence="2">Centromere</location>
        <location evidence="2">Kinetochore</location>
    </subcellularLocation>
    <subcellularLocation>
        <location evidence="1">Nucleus</location>
    </subcellularLocation>
</comment>
<feature type="compositionally biased region" description="Low complexity" evidence="10">
    <location>
        <begin position="179"/>
        <end position="191"/>
    </location>
</feature>
<name>A0A1B9GI55_9TREE</name>
<reference evidence="11 12" key="1">
    <citation type="submission" date="2013-07" db="EMBL/GenBank/DDBJ databases">
        <title>The Genome Sequence of Cryptococcus heveanensis BCC8398.</title>
        <authorList>
            <consortium name="The Broad Institute Genome Sequencing Platform"/>
            <person name="Cuomo C."/>
            <person name="Litvintseva A."/>
            <person name="Chen Y."/>
            <person name="Heitman J."/>
            <person name="Sun S."/>
            <person name="Springer D."/>
            <person name="Dromer F."/>
            <person name="Young S.K."/>
            <person name="Zeng Q."/>
            <person name="Gargeya S."/>
            <person name="Fitzgerald M."/>
            <person name="Abouelleil A."/>
            <person name="Alvarado L."/>
            <person name="Berlin A.M."/>
            <person name="Chapman S.B."/>
            <person name="Dewar J."/>
            <person name="Goldberg J."/>
            <person name="Griggs A."/>
            <person name="Gujja S."/>
            <person name="Hansen M."/>
            <person name="Howarth C."/>
            <person name="Imamovic A."/>
            <person name="Larimer J."/>
            <person name="McCowan C."/>
            <person name="Murphy C."/>
            <person name="Pearson M."/>
            <person name="Priest M."/>
            <person name="Roberts A."/>
            <person name="Saif S."/>
            <person name="Shea T."/>
            <person name="Sykes S."/>
            <person name="Wortman J."/>
            <person name="Nusbaum C."/>
            <person name="Birren B."/>
        </authorList>
    </citation>
    <scope>NUCLEOTIDE SEQUENCE [LARGE SCALE GENOMIC DNA]</scope>
    <source>
        <strain evidence="11 12">BCC8398</strain>
    </source>
</reference>
<dbReference type="AlphaFoldDB" id="A0A1B9GI55"/>
<dbReference type="OrthoDB" id="18453at2759"/>